<dbReference type="GO" id="GO:0004518">
    <property type="term" value="F:nuclease activity"/>
    <property type="evidence" value="ECO:0007669"/>
    <property type="project" value="UniProtKB-KW"/>
</dbReference>
<sequence length="256" mass="30317">MEQRDIIRLAVRKEKYNASRESRLPNIKKLLYDMFSPLVSCDYVEVSYYEMKKILCRELPNELGLYGGCSIETNRMNCEHVWPQSFFHGEYPMKSDMNHCFFTHSKLNSHRSTYKFENLDHDRNTHYLDSYGNVVERTNIETGFSKKSNYDRSFEPLDISKGNIARAIAYFNTMYPIYDISKIIDIPTMIEWHVNDPVDDNEKERVNVVFDVQKNVNPYIVCPELLELIYKSPKELTIEERVSNLEAEIEKMKVNY</sequence>
<dbReference type="InterPro" id="IPR044925">
    <property type="entry name" value="His-Me_finger_sf"/>
</dbReference>
<organismHost>
    <name type="scientific">Pyramimonas plurioculata</name>
    <dbReference type="NCBI Taxonomy" id="36893"/>
</organismHost>
<evidence type="ECO:0008006" key="4">
    <source>
        <dbReference type="Google" id="ProtNLM"/>
    </source>
</evidence>
<keyword evidence="2" id="KW-0378">Hydrolase</keyword>
<dbReference type="PANTHER" id="PTHR33607:SF2">
    <property type="entry name" value="ENDONUCLEASE-1"/>
    <property type="match status" value="1"/>
</dbReference>
<gene>
    <name evidence="3" type="ORF">HWQ62_00413</name>
</gene>
<dbReference type="Pfam" id="PF04231">
    <property type="entry name" value="Endonuclease_1"/>
    <property type="match status" value="1"/>
</dbReference>
<evidence type="ECO:0000313" key="3">
    <source>
        <dbReference type="EMBL" id="QOI90544.1"/>
    </source>
</evidence>
<evidence type="ECO:0000256" key="1">
    <source>
        <dbReference type="ARBA" id="ARBA00022722"/>
    </source>
</evidence>
<dbReference type="SUPFAM" id="SSF54060">
    <property type="entry name" value="His-Me finger endonucleases"/>
    <property type="match status" value="1"/>
</dbReference>
<proteinExistence type="predicted"/>
<protein>
    <recommendedName>
        <fullName evidence="4">Endonuclease I</fullName>
    </recommendedName>
</protein>
<dbReference type="InterPro" id="IPR007346">
    <property type="entry name" value="Endonuclease-I"/>
</dbReference>
<name>A0A7M3UP75_POV01</name>
<evidence type="ECO:0000256" key="2">
    <source>
        <dbReference type="ARBA" id="ARBA00022801"/>
    </source>
</evidence>
<dbReference type="GO" id="GO:0016787">
    <property type="term" value="F:hydrolase activity"/>
    <property type="evidence" value="ECO:0007669"/>
    <property type="project" value="UniProtKB-KW"/>
</dbReference>
<reference evidence="3" key="1">
    <citation type="submission" date="2020-06" db="EMBL/GenBank/DDBJ databases">
        <title>Lateral gene transfer of anion-conducting channel rhodopsins between green algae and giant viruses.</title>
        <authorList>
            <person name="Rozenberg A."/>
            <person name="Oppermann J."/>
            <person name="Wietek J."/>
            <person name="Fernandez Lahore R.G."/>
            <person name="Sandaa R.-A."/>
            <person name="Bratbak G."/>
            <person name="Hegemann P."/>
            <person name="Beja O."/>
        </authorList>
    </citation>
    <scope>NUCLEOTIDE SEQUENCE</scope>
    <source>
        <strain evidence="3">01B</strain>
    </source>
</reference>
<dbReference type="EMBL" id="MT663540">
    <property type="protein sequence ID" value="QOI90544.1"/>
    <property type="molecule type" value="Genomic_DNA"/>
</dbReference>
<organism evidence="3">
    <name type="scientific">Pyramimonas orientalis virus</name>
    <name type="common">PoV01</name>
    <dbReference type="NCBI Taxonomy" id="455367"/>
    <lineage>
        <taxon>Viruses</taxon>
        <taxon>Varidnaviria</taxon>
        <taxon>Bamfordvirae</taxon>
        <taxon>Nucleocytoviricota</taxon>
        <taxon>Megaviricetes</taxon>
        <taxon>Imitervirales</taxon>
        <taxon>Allomimiviridae</taxon>
        <taxon>Heliosvirus</taxon>
        <taxon>Heliosvirus raunefjordenense</taxon>
    </lineage>
</organism>
<dbReference type="PANTHER" id="PTHR33607">
    <property type="entry name" value="ENDONUCLEASE-1"/>
    <property type="match status" value="1"/>
</dbReference>
<accession>A0A7M3UP75</accession>
<keyword evidence="1" id="KW-0540">Nuclease</keyword>